<dbReference type="GO" id="GO:0033818">
    <property type="term" value="F:beta-ketoacyl-acyl-carrier-protein synthase III activity"/>
    <property type="evidence" value="ECO:0007669"/>
    <property type="project" value="UniProtKB-UniRule"/>
</dbReference>
<comment type="catalytic activity">
    <reaction evidence="16">
        <text>2-methylpropanoyl-CoA + malonyl-[ACP] + H(+) = 4-methyl-3-oxopentanoyl-[ACP] + CO2 + CoA</text>
        <dbReference type="Rhea" id="RHEA:42268"/>
        <dbReference type="Rhea" id="RHEA-COMP:9623"/>
        <dbReference type="Rhea" id="RHEA-COMP:9940"/>
        <dbReference type="ChEBI" id="CHEBI:15378"/>
        <dbReference type="ChEBI" id="CHEBI:16526"/>
        <dbReference type="ChEBI" id="CHEBI:57287"/>
        <dbReference type="ChEBI" id="CHEBI:57338"/>
        <dbReference type="ChEBI" id="CHEBI:78449"/>
        <dbReference type="ChEBI" id="CHEBI:78820"/>
        <dbReference type="EC" id="2.3.1.300"/>
    </reaction>
    <physiologicalReaction direction="left-to-right" evidence="16">
        <dbReference type="Rhea" id="RHEA:42269"/>
    </physiologicalReaction>
</comment>
<comment type="function">
    <text evidence="20">Catalyzes the condensation reaction of fatty acid synthesis by the addition to an acyl acceptor of two carbons from malonyl-ACP. Catalyzes the first condensation reaction which initiates fatty acid synthesis and may therefore play a role in governing the total rate of fatty acid production. Possesses both acetoacetyl-ACP synthase and acetyl transacylase activities. Its substrate specificity determines the biosynthesis of branched-chain and/or straight-chain of fatty acids.</text>
</comment>
<feature type="active site" evidence="20">
    <location>
        <position position="112"/>
    </location>
</feature>
<comment type="domain">
    <text evidence="20">The last Arg residue of the ACP-binding site is essential for the weak association between ACP/AcpP and FabH.</text>
</comment>
<comment type="catalytic activity">
    <reaction evidence="18">
        <text>3-methylbutanoyl-CoA + malonyl-[ACP] + H(+) = 5-methyl-3-oxohexanoyl-[ACP] + CO2 + CoA</text>
        <dbReference type="Rhea" id="RHEA:42272"/>
        <dbReference type="Rhea" id="RHEA-COMP:9623"/>
        <dbReference type="Rhea" id="RHEA-COMP:9941"/>
        <dbReference type="ChEBI" id="CHEBI:15378"/>
        <dbReference type="ChEBI" id="CHEBI:16526"/>
        <dbReference type="ChEBI" id="CHEBI:57287"/>
        <dbReference type="ChEBI" id="CHEBI:57345"/>
        <dbReference type="ChEBI" id="CHEBI:78449"/>
        <dbReference type="ChEBI" id="CHEBI:78822"/>
        <dbReference type="EC" id="2.3.1.300"/>
    </reaction>
    <physiologicalReaction direction="left-to-right" evidence="18">
        <dbReference type="Rhea" id="RHEA:42273"/>
    </physiologicalReaction>
</comment>
<dbReference type="Gene3D" id="3.40.47.10">
    <property type="match status" value="1"/>
</dbReference>
<dbReference type="OrthoDB" id="9815506at2"/>
<accession>A0A6N8CLU7</accession>
<feature type="active site" evidence="20">
    <location>
        <position position="266"/>
    </location>
</feature>
<keyword evidence="9 20" id="KW-0012">Acyltransferase</keyword>
<dbReference type="NCBIfam" id="TIGR00747">
    <property type="entry name" value="fabH"/>
    <property type="match status" value="1"/>
</dbReference>
<dbReference type="UniPathway" id="UPA00094"/>
<dbReference type="PANTHER" id="PTHR43091">
    <property type="entry name" value="3-OXOACYL-[ACYL-CARRIER-PROTEIN] SYNTHASE"/>
    <property type="match status" value="1"/>
</dbReference>
<feature type="domain" description="Beta-ketoacyl-[acyl-carrier-protein] synthase III N-terminal" evidence="22">
    <location>
        <begin position="106"/>
        <end position="184"/>
    </location>
</feature>
<comment type="catalytic activity">
    <reaction evidence="11">
        <text>malonyl-[ACP] + propanoyl-CoA + H(+) = 3-oxopentanoyl-[ACP] + CO2 + CoA</text>
        <dbReference type="Rhea" id="RHEA:42244"/>
        <dbReference type="Rhea" id="RHEA-COMP:9623"/>
        <dbReference type="Rhea" id="RHEA-COMP:9939"/>
        <dbReference type="ChEBI" id="CHEBI:15378"/>
        <dbReference type="ChEBI" id="CHEBI:16526"/>
        <dbReference type="ChEBI" id="CHEBI:57287"/>
        <dbReference type="ChEBI" id="CHEBI:57392"/>
        <dbReference type="ChEBI" id="CHEBI:78449"/>
        <dbReference type="ChEBI" id="CHEBI:78818"/>
    </reaction>
    <physiologicalReaction direction="left-to-right" evidence="11">
        <dbReference type="Rhea" id="RHEA:42245"/>
    </physiologicalReaction>
</comment>
<comment type="function">
    <text evidence="19">Catalyzes the condensation reaction of fatty acid synthesis by the addition to an acyl acceptor of two carbons from malonyl-ACP. Catalyzes the first condensation reaction which initiates fatty acid synthesis and may therefore play a role in governing the total rate of fatty acid production. Possesses both acetoacetyl-ACP synthase and acetyl transacylase activities. Has some substrate specificity for branched chain acyl-CoA, determining the biosynthesis of branched-chain of fatty acids instead of straight-chain.</text>
</comment>
<evidence type="ECO:0000256" key="8">
    <source>
        <dbReference type="ARBA" id="ARBA00023268"/>
    </source>
</evidence>
<feature type="active site" evidence="20">
    <location>
        <position position="236"/>
    </location>
</feature>
<gene>
    <name evidence="20 23" type="primary">fabH</name>
    <name evidence="23" type="ORF">GMB86_00830</name>
</gene>
<comment type="catalytic activity">
    <reaction evidence="17">
        <text>butanoyl-CoA + malonyl-[ACP] + H(+) = 3-oxohexanoyl-[ACP] + CO2 + CoA</text>
        <dbReference type="Rhea" id="RHEA:42248"/>
        <dbReference type="Rhea" id="RHEA-COMP:9623"/>
        <dbReference type="Rhea" id="RHEA-COMP:9629"/>
        <dbReference type="ChEBI" id="CHEBI:15378"/>
        <dbReference type="ChEBI" id="CHEBI:16526"/>
        <dbReference type="ChEBI" id="CHEBI:57287"/>
        <dbReference type="ChEBI" id="CHEBI:57371"/>
        <dbReference type="ChEBI" id="CHEBI:78449"/>
        <dbReference type="ChEBI" id="CHEBI:78456"/>
    </reaction>
    <physiologicalReaction direction="left-to-right" evidence="17">
        <dbReference type="Rhea" id="RHEA:42249"/>
    </physiologicalReaction>
</comment>
<dbReference type="InterPro" id="IPR013751">
    <property type="entry name" value="ACP_syn_III_N"/>
</dbReference>
<dbReference type="FunFam" id="3.40.47.10:FF:000004">
    <property type="entry name" value="3-oxoacyl-[acyl-carrier-protein] synthase 3"/>
    <property type="match status" value="1"/>
</dbReference>
<evidence type="ECO:0000256" key="15">
    <source>
        <dbReference type="ARBA" id="ARBA00052407"/>
    </source>
</evidence>
<comment type="subcellular location">
    <subcellularLocation>
        <location evidence="20">Cytoplasm</location>
    </subcellularLocation>
</comment>
<evidence type="ECO:0000256" key="6">
    <source>
        <dbReference type="ARBA" id="ARBA00023098"/>
    </source>
</evidence>
<keyword evidence="6 20" id="KW-0443">Lipid metabolism</keyword>
<comment type="catalytic activity">
    <reaction evidence="12">
        <text>malonyl-[ACP] + acetyl-CoA + H(+) = 3-oxobutanoyl-[ACP] + CO2 + CoA</text>
        <dbReference type="Rhea" id="RHEA:12080"/>
        <dbReference type="Rhea" id="RHEA-COMP:9623"/>
        <dbReference type="Rhea" id="RHEA-COMP:9625"/>
        <dbReference type="ChEBI" id="CHEBI:15378"/>
        <dbReference type="ChEBI" id="CHEBI:16526"/>
        <dbReference type="ChEBI" id="CHEBI:57287"/>
        <dbReference type="ChEBI" id="CHEBI:57288"/>
        <dbReference type="ChEBI" id="CHEBI:78449"/>
        <dbReference type="ChEBI" id="CHEBI:78450"/>
        <dbReference type="EC" id="2.3.1.180"/>
    </reaction>
    <physiologicalReaction direction="left-to-right" evidence="12">
        <dbReference type="Rhea" id="RHEA:12081"/>
    </physiologicalReaction>
</comment>
<feature type="region of interest" description="ACP-binding" evidence="20">
    <location>
        <begin position="237"/>
        <end position="241"/>
    </location>
</feature>
<keyword evidence="7 20" id="KW-0275">Fatty acid biosynthesis</keyword>
<comment type="catalytic activity">
    <reaction evidence="13">
        <text>hexanoyl-CoA + malonyl-[ACP] + H(+) = 3-oxooctanoyl-[ACP] + CO2 + CoA</text>
        <dbReference type="Rhea" id="RHEA:42256"/>
        <dbReference type="Rhea" id="RHEA-COMP:9623"/>
        <dbReference type="Rhea" id="RHEA-COMP:9633"/>
        <dbReference type="ChEBI" id="CHEBI:15378"/>
        <dbReference type="ChEBI" id="CHEBI:16526"/>
        <dbReference type="ChEBI" id="CHEBI:57287"/>
        <dbReference type="ChEBI" id="CHEBI:62620"/>
        <dbReference type="ChEBI" id="CHEBI:78449"/>
        <dbReference type="ChEBI" id="CHEBI:78460"/>
    </reaction>
    <physiologicalReaction direction="left-to-right" evidence="13">
        <dbReference type="Rhea" id="RHEA:42257"/>
    </physiologicalReaction>
</comment>
<evidence type="ECO:0000313" key="24">
    <source>
        <dbReference type="Proteomes" id="UP000440978"/>
    </source>
</evidence>
<evidence type="ECO:0000256" key="19">
    <source>
        <dbReference type="ARBA" id="ARBA00056015"/>
    </source>
</evidence>
<dbReference type="AlphaFoldDB" id="A0A6N8CLU7"/>
<dbReference type="InterPro" id="IPR004655">
    <property type="entry name" value="FabH"/>
</dbReference>
<evidence type="ECO:0000256" key="9">
    <source>
        <dbReference type="ARBA" id="ARBA00023315"/>
    </source>
</evidence>
<evidence type="ECO:0000256" key="11">
    <source>
        <dbReference type="ARBA" id="ARBA00050980"/>
    </source>
</evidence>
<evidence type="ECO:0000313" key="23">
    <source>
        <dbReference type="EMBL" id="MTT30558.1"/>
    </source>
</evidence>
<evidence type="ECO:0000256" key="12">
    <source>
        <dbReference type="ARBA" id="ARBA00051096"/>
    </source>
</evidence>
<dbReference type="Pfam" id="PF08545">
    <property type="entry name" value="ACP_syn_III"/>
    <property type="match status" value="1"/>
</dbReference>
<sequence>MGAGILGIGKYIPERVLTNFDLEKMMDTSDEWIKTRTGIEERRIADDNTDTSDMAYYAAKEAIKNAGITAKDLDLILVATVTPDQPFPSVSCMLQDRLGANHVPAMDISAACSGFMYGMITAKQFIDTKTYTNILIVGVEKLSKITDWNDRGTAVLFGDAAAAAVMGPVSDDKGILSFELGSDGSGGKYLYQEGSKLVMNGREVFKFAVRQMGESAVHVVEKAGLTKEDIDYLIPHQANIRIMEASRQRLDIPEEKLIKTVHKFGNTSASSIPLALAVNVENGKIKDGDVLVLVGFGGGLTWGAVALRWGK</sequence>
<dbReference type="EMBL" id="WNHB01000001">
    <property type="protein sequence ID" value="MTT30558.1"/>
    <property type="molecule type" value="Genomic_DNA"/>
</dbReference>
<evidence type="ECO:0000256" key="7">
    <source>
        <dbReference type="ARBA" id="ARBA00023160"/>
    </source>
</evidence>
<evidence type="ECO:0000256" key="18">
    <source>
        <dbReference type="ARBA" id="ARBA00052985"/>
    </source>
</evidence>
<evidence type="ECO:0000256" key="3">
    <source>
        <dbReference type="ARBA" id="ARBA00022516"/>
    </source>
</evidence>
<evidence type="ECO:0000256" key="10">
    <source>
        <dbReference type="ARBA" id="ARBA00050479"/>
    </source>
</evidence>
<dbReference type="GO" id="GO:0005737">
    <property type="term" value="C:cytoplasm"/>
    <property type="evidence" value="ECO:0007669"/>
    <property type="project" value="UniProtKB-SubCell"/>
</dbReference>
<comment type="pathway">
    <text evidence="1 20">Lipid metabolism; fatty acid biosynthesis.</text>
</comment>
<evidence type="ECO:0000256" key="17">
    <source>
        <dbReference type="ARBA" id="ARBA00052801"/>
    </source>
</evidence>
<keyword evidence="20" id="KW-0963">Cytoplasm</keyword>
<keyword evidence="3 20" id="KW-0444">Lipid biosynthesis</keyword>
<evidence type="ECO:0000259" key="22">
    <source>
        <dbReference type="Pfam" id="PF08545"/>
    </source>
</evidence>
<evidence type="ECO:0000256" key="14">
    <source>
        <dbReference type="ARBA" id="ARBA00052279"/>
    </source>
</evidence>
<reference evidence="23 24" key="1">
    <citation type="submission" date="2019-11" db="EMBL/GenBank/DDBJ databases">
        <title>Terrilactibacillus tamarindus sp. nov. BCM23-1 isolated from bark of Tamarindus indica.</title>
        <authorList>
            <person name="Kingkaew E."/>
            <person name="Tanasupawat S."/>
        </authorList>
    </citation>
    <scope>NUCLEOTIDE SEQUENCE [LARGE SCALE GENOMIC DNA]</scope>
    <source>
        <strain evidence="23 24">BCM23-1</strain>
    </source>
</reference>
<keyword evidence="24" id="KW-1185">Reference proteome</keyword>
<evidence type="ECO:0000256" key="1">
    <source>
        <dbReference type="ARBA" id="ARBA00005194"/>
    </source>
</evidence>
<dbReference type="RefSeq" id="WP_155215841.1">
    <property type="nucleotide sequence ID" value="NZ_WNHB01000001.1"/>
</dbReference>
<dbReference type="InterPro" id="IPR016039">
    <property type="entry name" value="Thiolase-like"/>
</dbReference>
<dbReference type="NCBIfam" id="NF006829">
    <property type="entry name" value="PRK09352.1"/>
    <property type="match status" value="1"/>
</dbReference>
<proteinExistence type="inferred from homology"/>
<keyword evidence="4 20" id="KW-0808">Transferase</keyword>
<dbReference type="GO" id="GO:0004315">
    <property type="term" value="F:3-oxoacyl-[acyl-carrier-protein] synthase activity"/>
    <property type="evidence" value="ECO:0007669"/>
    <property type="project" value="InterPro"/>
</dbReference>
<evidence type="ECO:0000256" key="13">
    <source>
        <dbReference type="ARBA" id="ARBA00051330"/>
    </source>
</evidence>
<name>A0A6N8CLU7_9BACI</name>
<organism evidence="23 24">
    <name type="scientific">Terrilactibacillus tamarindi</name>
    <dbReference type="NCBI Taxonomy" id="2599694"/>
    <lineage>
        <taxon>Bacteria</taxon>
        <taxon>Bacillati</taxon>
        <taxon>Bacillota</taxon>
        <taxon>Bacilli</taxon>
        <taxon>Bacillales</taxon>
        <taxon>Bacillaceae</taxon>
        <taxon>Terrilactibacillus</taxon>
    </lineage>
</organism>
<comment type="similarity">
    <text evidence="2 20">Belongs to the thiolase-like superfamily. FabH family.</text>
</comment>
<dbReference type="PANTHER" id="PTHR43091:SF1">
    <property type="entry name" value="BETA-KETOACYL-[ACYL-CARRIER-PROTEIN] SYNTHASE III, CHLOROPLASTIC"/>
    <property type="match status" value="1"/>
</dbReference>
<evidence type="ECO:0000256" key="20">
    <source>
        <dbReference type="HAMAP-Rule" id="MF_01815"/>
    </source>
</evidence>
<keyword evidence="5 20" id="KW-0276">Fatty acid metabolism</keyword>
<evidence type="ECO:0000256" key="2">
    <source>
        <dbReference type="ARBA" id="ARBA00008642"/>
    </source>
</evidence>
<dbReference type="Pfam" id="PF08541">
    <property type="entry name" value="ACP_syn_III_C"/>
    <property type="match status" value="1"/>
</dbReference>
<keyword evidence="8 20" id="KW-0511">Multifunctional enzyme</keyword>
<comment type="subunit">
    <text evidence="20">Homodimer.</text>
</comment>
<comment type="catalytic activity">
    <reaction evidence="15">
        <text>(2S)-2-methylbutanoyl-CoA + malonyl-[ACP] + H(+) = (4S)-4-methyl-3-oxohexanoyl-[ACP] + CO2 + CoA</text>
        <dbReference type="Rhea" id="RHEA:42276"/>
        <dbReference type="Rhea" id="RHEA-COMP:9623"/>
        <dbReference type="Rhea" id="RHEA-COMP:17148"/>
        <dbReference type="ChEBI" id="CHEBI:15378"/>
        <dbReference type="ChEBI" id="CHEBI:16526"/>
        <dbReference type="ChEBI" id="CHEBI:57287"/>
        <dbReference type="ChEBI" id="CHEBI:78449"/>
        <dbReference type="ChEBI" id="CHEBI:88166"/>
        <dbReference type="ChEBI" id="CHEBI:167462"/>
        <dbReference type="EC" id="2.3.1.300"/>
    </reaction>
    <physiologicalReaction direction="left-to-right" evidence="15">
        <dbReference type="Rhea" id="RHEA:42277"/>
    </physiologicalReaction>
</comment>
<comment type="catalytic activity">
    <reaction evidence="10">
        <text>pentanoyl-CoA + malonyl-[ACP] + H(+) = 3-oxoheptanoyl-[ACP] + CO2 + CoA</text>
        <dbReference type="Rhea" id="RHEA:42252"/>
        <dbReference type="Rhea" id="RHEA-COMP:9623"/>
        <dbReference type="Rhea" id="RHEA-COMP:9943"/>
        <dbReference type="ChEBI" id="CHEBI:15378"/>
        <dbReference type="ChEBI" id="CHEBI:16526"/>
        <dbReference type="ChEBI" id="CHEBI:57287"/>
        <dbReference type="ChEBI" id="CHEBI:57389"/>
        <dbReference type="ChEBI" id="CHEBI:78449"/>
        <dbReference type="ChEBI" id="CHEBI:78824"/>
    </reaction>
    <physiologicalReaction direction="left-to-right" evidence="10">
        <dbReference type="Rhea" id="RHEA:42253"/>
    </physiologicalReaction>
</comment>
<dbReference type="GO" id="GO:0006633">
    <property type="term" value="P:fatty acid biosynthetic process"/>
    <property type="evidence" value="ECO:0007669"/>
    <property type="project" value="UniProtKB-UniRule"/>
</dbReference>
<dbReference type="InterPro" id="IPR013747">
    <property type="entry name" value="ACP_syn_III_C"/>
</dbReference>
<evidence type="ECO:0000256" key="5">
    <source>
        <dbReference type="ARBA" id="ARBA00022832"/>
    </source>
</evidence>
<feature type="domain" description="Beta-ketoacyl-[acyl-carrier-protein] synthase III C-terminal" evidence="21">
    <location>
        <begin position="221"/>
        <end position="309"/>
    </location>
</feature>
<evidence type="ECO:0000259" key="21">
    <source>
        <dbReference type="Pfam" id="PF08541"/>
    </source>
</evidence>
<evidence type="ECO:0000256" key="4">
    <source>
        <dbReference type="ARBA" id="ARBA00022679"/>
    </source>
</evidence>
<dbReference type="Proteomes" id="UP000440978">
    <property type="component" value="Unassembled WGS sequence"/>
</dbReference>
<evidence type="ECO:0000256" key="16">
    <source>
        <dbReference type="ARBA" id="ARBA00052467"/>
    </source>
</evidence>
<dbReference type="HAMAP" id="MF_01815">
    <property type="entry name" value="FabH"/>
    <property type="match status" value="1"/>
</dbReference>
<comment type="caution">
    <text evidence="23">The sequence shown here is derived from an EMBL/GenBank/DDBJ whole genome shotgun (WGS) entry which is preliminary data.</text>
</comment>
<dbReference type="SUPFAM" id="SSF53901">
    <property type="entry name" value="Thiolase-like"/>
    <property type="match status" value="1"/>
</dbReference>
<dbReference type="EC" id="2.3.1.180" evidence="20"/>
<dbReference type="CDD" id="cd00830">
    <property type="entry name" value="KAS_III"/>
    <property type="match status" value="1"/>
</dbReference>
<comment type="catalytic activity">
    <reaction evidence="14">
        <text>heptanoyl-CoA + malonyl-[ACP] + H(+) = 3-oxononanoyl-[ACP] + CO2 + CoA</text>
        <dbReference type="Rhea" id="RHEA:42260"/>
        <dbReference type="Rhea" id="RHEA-COMP:9623"/>
        <dbReference type="Rhea" id="RHEA-COMP:9944"/>
        <dbReference type="ChEBI" id="CHEBI:15378"/>
        <dbReference type="ChEBI" id="CHEBI:16526"/>
        <dbReference type="ChEBI" id="CHEBI:57287"/>
        <dbReference type="ChEBI" id="CHEBI:78449"/>
        <dbReference type="ChEBI" id="CHEBI:78811"/>
        <dbReference type="ChEBI" id="CHEBI:78826"/>
    </reaction>
    <physiologicalReaction direction="left-to-right" evidence="14">
        <dbReference type="Rhea" id="RHEA:42261"/>
    </physiologicalReaction>
</comment>
<protein>
    <recommendedName>
        <fullName evidence="20">Beta-ketoacyl-[acyl-carrier-protein] synthase III</fullName>
        <shortName evidence="20">Beta-ketoacyl-ACP synthase III</shortName>
        <shortName evidence="20">KAS III</shortName>
        <ecNumber evidence="20">2.3.1.180</ecNumber>
    </recommendedName>
    <alternativeName>
        <fullName evidence="20">3-oxoacyl-[acyl-carrier-protein] synthase 3</fullName>
    </alternativeName>
    <alternativeName>
        <fullName evidence="20">3-oxoacyl-[acyl-carrier-protein] synthase III</fullName>
    </alternativeName>
</protein>